<protein>
    <submittedName>
        <fullName evidence="2">Uncharacterized protein</fullName>
    </submittedName>
</protein>
<evidence type="ECO:0000256" key="1">
    <source>
        <dbReference type="SAM" id="Phobius"/>
    </source>
</evidence>
<dbReference type="AlphaFoldDB" id="A0A0F8ZXV1"/>
<keyword evidence="1" id="KW-0472">Membrane</keyword>
<reference evidence="2" key="1">
    <citation type="journal article" date="2015" name="Nature">
        <title>Complex archaea that bridge the gap between prokaryotes and eukaryotes.</title>
        <authorList>
            <person name="Spang A."/>
            <person name="Saw J.H."/>
            <person name="Jorgensen S.L."/>
            <person name="Zaremba-Niedzwiedzka K."/>
            <person name="Martijn J."/>
            <person name="Lind A.E."/>
            <person name="van Eijk R."/>
            <person name="Schleper C."/>
            <person name="Guy L."/>
            <person name="Ettema T.J."/>
        </authorList>
    </citation>
    <scope>NUCLEOTIDE SEQUENCE</scope>
</reference>
<accession>A0A0F8ZXV1</accession>
<organism evidence="2">
    <name type="scientific">marine sediment metagenome</name>
    <dbReference type="NCBI Taxonomy" id="412755"/>
    <lineage>
        <taxon>unclassified sequences</taxon>
        <taxon>metagenomes</taxon>
        <taxon>ecological metagenomes</taxon>
    </lineage>
</organism>
<comment type="caution">
    <text evidence="2">The sequence shown here is derived from an EMBL/GenBank/DDBJ whole genome shotgun (WGS) entry which is preliminary data.</text>
</comment>
<dbReference type="EMBL" id="LAZR01045488">
    <property type="protein sequence ID" value="KKK98752.1"/>
    <property type="molecule type" value="Genomic_DNA"/>
</dbReference>
<gene>
    <name evidence="2" type="ORF">LCGC14_2639610</name>
</gene>
<feature type="transmembrane region" description="Helical" evidence="1">
    <location>
        <begin position="131"/>
        <end position="154"/>
    </location>
</feature>
<evidence type="ECO:0000313" key="2">
    <source>
        <dbReference type="EMBL" id="KKK98752.1"/>
    </source>
</evidence>
<name>A0A0F8ZXV1_9ZZZZ</name>
<keyword evidence="1" id="KW-0812">Transmembrane</keyword>
<keyword evidence="1" id="KW-1133">Transmembrane helix</keyword>
<sequence>MGILDTDGKLIFIIFLGLIIATAIIAPIANQVVANTQTISIPNTTITSPAAANGTLDLQGRELLTTLTIANETADLTGLGLSLRTATSATTGLRTVQLIANDSAFNFGEGNINVSYTANPDGYVSDSGARAITVLIVLFSALAALVFVIVMLFTGSFGKLVRGS</sequence>
<proteinExistence type="predicted"/>
<feature type="transmembrane region" description="Helical" evidence="1">
    <location>
        <begin position="12"/>
        <end position="29"/>
    </location>
</feature>